<sequence length="361" mass="37868">MSLRILSASDVADIAKGFSPDDLVDLMAGVFHSLSSPDIAQKNIVQPHRATIPTANHTVLVMPSSVTGIGTATKIVSVPTAAAPQAVRVRGLPASTLVLDQSSGGVRSIVNARNLTALRNAAGSLLATRLLLFAATVPNTILAVGAGAQIAAHLSLFLASYPSITTCTIFNRSINERLEKLAARLRAKYPAVIFHIGALEASKDRQSLNIQAAVRGANIIITATSSTTPFFPSAWVSPGTHLCLIGSYTSEMHEIDDTLVKRAGRVVVDSREACLHEAGELMSAGCGPSDLVEVGELIAQSANGKWSPDNGLVDDLRSRGDVTIFKSVGVGIQDVAIACAVVDRAEREQIGVVVEDYDSDV</sequence>
<gene>
    <name evidence="2" type="ORF">OBBRIDRAFT_792143</name>
</gene>
<dbReference type="Gene3D" id="3.40.50.720">
    <property type="entry name" value="NAD(P)-binding Rossmann-like Domain"/>
    <property type="match status" value="1"/>
</dbReference>
<dbReference type="PANTHER" id="PTHR13812:SF19">
    <property type="entry name" value="KETIMINE REDUCTASE MU-CRYSTALLIN"/>
    <property type="match status" value="1"/>
</dbReference>
<evidence type="ECO:0000313" key="2">
    <source>
        <dbReference type="EMBL" id="OCH91550.1"/>
    </source>
</evidence>
<dbReference type="GO" id="GO:0005737">
    <property type="term" value="C:cytoplasm"/>
    <property type="evidence" value="ECO:0007669"/>
    <property type="project" value="TreeGrafter"/>
</dbReference>
<dbReference type="InterPro" id="IPR003462">
    <property type="entry name" value="ODC_Mu_crystall"/>
</dbReference>
<dbReference type="AlphaFoldDB" id="A0A8E2B0E8"/>
<keyword evidence="3" id="KW-1185">Reference proteome</keyword>
<dbReference type="SUPFAM" id="SSF51735">
    <property type="entry name" value="NAD(P)-binding Rossmann-fold domains"/>
    <property type="match status" value="1"/>
</dbReference>
<dbReference type="EMBL" id="KV722383">
    <property type="protein sequence ID" value="OCH91550.1"/>
    <property type="molecule type" value="Genomic_DNA"/>
</dbReference>
<accession>A0A8E2B0E8</accession>
<comment type="similarity">
    <text evidence="1">Belongs to the ornithine cyclodeaminase/mu-crystallin family.</text>
</comment>
<dbReference type="OrthoDB" id="41492at2759"/>
<name>A0A8E2B0E8_9APHY</name>
<dbReference type="InterPro" id="IPR036291">
    <property type="entry name" value="NAD(P)-bd_dom_sf"/>
</dbReference>
<evidence type="ECO:0000313" key="3">
    <source>
        <dbReference type="Proteomes" id="UP000250043"/>
    </source>
</evidence>
<dbReference type="InterPro" id="IPR023401">
    <property type="entry name" value="ODC_N"/>
</dbReference>
<organism evidence="2 3">
    <name type="scientific">Obba rivulosa</name>
    <dbReference type="NCBI Taxonomy" id="1052685"/>
    <lineage>
        <taxon>Eukaryota</taxon>
        <taxon>Fungi</taxon>
        <taxon>Dikarya</taxon>
        <taxon>Basidiomycota</taxon>
        <taxon>Agaricomycotina</taxon>
        <taxon>Agaricomycetes</taxon>
        <taxon>Polyporales</taxon>
        <taxon>Gelatoporiaceae</taxon>
        <taxon>Obba</taxon>
    </lineage>
</organism>
<evidence type="ECO:0000256" key="1">
    <source>
        <dbReference type="ARBA" id="ARBA00008903"/>
    </source>
</evidence>
<protein>
    <submittedName>
        <fullName evidence="2">NAD-P-binding protein</fullName>
    </submittedName>
</protein>
<dbReference type="PIRSF" id="PIRSF001439">
    <property type="entry name" value="CryM"/>
    <property type="match status" value="1"/>
</dbReference>
<dbReference type="PANTHER" id="PTHR13812">
    <property type="entry name" value="KETIMINE REDUCTASE MU-CRYSTALLIN"/>
    <property type="match status" value="1"/>
</dbReference>
<dbReference type="Proteomes" id="UP000250043">
    <property type="component" value="Unassembled WGS sequence"/>
</dbReference>
<reference evidence="2 3" key="1">
    <citation type="submission" date="2016-07" db="EMBL/GenBank/DDBJ databases">
        <title>Draft genome of the white-rot fungus Obba rivulosa 3A-2.</title>
        <authorList>
            <consortium name="DOE Joint Genome Institute"/>
            <person name="Miettinen O."/>
            <person name="Riley R."/>
            <person name="Acob R."/>
            <person name="Barry K."/>
            <person name="Cullen D."/>
            <person name="De Vries R."/>
            <person name="Hainaut M."/>
            <person name="Hatakka A."/>
            <person name="Henrissat B."/>
            <person name="Hilden K."/>
            <person name="Kuo R."/>
            <person name="Labutti K."/>
            <person name="Lipzen A."/>
            <person name="Makela M.R."/>
            <person name="Sandor L."/>
            <person name="Spatafora J.W."/>
            <person name="Grigoriev I.V."/>
            <person name="Hibbett D.S."/>
        </authorList>
    </citation>
    <scope>NUCLEOTIDE SEQUENCE [LARGE SCALE GENOMIC DNA]</scope>
    <source>
        <strain evidence="2 3">3A-2</strain>
    </source>
</reference>
<dbReference type="Pfam" id="PF02423">
    <property type="entry name" value="OCD_Mu_crystall"/>
    <property type="match status" value="1"/>
</dbReference>
<dbReference type="Gene3D" id="3.30.1780.10">
    <property type="entry name" value="ornithine cyclodeaminase, domain 1"/>
    <property type="match status" value="1"/>
</dbReference>
<proteinExistence type="inferred from homology"/>